<dbReference type="EMBL" id="CP133618">
    <property type="protein sequence ID" value="WMV38196.1"/>
    <property type="molecule type" value="Genomic_DNA"/>
</dbReference>
<dbReference type="InterPro" id="IPR032567">
    <property type="entry name" value="RTL1-rel"/>
</dbReference>
<dbReference type="Proteomes" id="UP001234989">
    <property type="component" value="Chromosome 7"/>
</dbReference>
<organism evidence="1 2">
    <name type="scientific">Solanum verrucosum</name>
    <dbReference type="NCBI Taxonomy" id="315347"/>
    <lineage>
        <taxon>Eukaryota</taxon>
        <taxon>Viridiplantae</taxon>
        <taxon>Streptophyta</taxon>
        <taxon>Embryophyta</taxon>
        <taxon>Tracheophyta</taxon>
        <taxon>Spermatophyta</taxon>
        <taxon>Magnoliopsida</taxon>
        <taxon>eudicotyledons</taxon>
        <taxon>Gunneridae</taxon>
        <taxon>Pentapetalae</taxon>
        <taxon>asterids</taxon>
        <taxon>lamiids</taxon>
        <taxon>Solanales</taxon>
        <taxon>Solanaceae</taxon>
        <taxon>Solanoideae</taxon>
        <taxon>Solaneae</taxon>
        <taxon>Solanum</taxon>
    </lineage>
</organism>
<dbReference type="AlphaFoldDB" id="A0AAF0U2T2"/>
<evidence type="ECO:0000313" key="2">
    <source>
        <dbReference type="Proteomes" id="UP001234989"/>
    </source>
</evidence>
<keyword evidence="2" id="KW-1185">Reference proteome</keyword>
<name>A0AAF0U2T2_SOLVR</name>
<proteinExistence type="predicted"/>
<dbReference type="Gene3D" id="3.10.10.10">
    <property type="entry name" value="HIV Type 1 Reverse Transcriptase, subunit A, domain 1"/>
    <property type="match status" value="1"/>
</dbReference>
<dbReference type="PANTHER" id="PTHR15503:SF45">
    <property type="entry name" value="RNA-DIRECTED DNA POLYMERASE HOMOLOG"/>
    <property type="match status" value="1"/>
</dbReference>
<dbReference type="PANTHER" id="PTHR15503">
    <property type="entry name" value="LDOC1 RELATED"/>
    <property type="match status" value="1"/>
</dbReference>
<gene>
    <name evidence="1" type="ORF">MTR67_031581</name>
</gene>
<dbReference type="InterPro" id="IPR043502">
    <property type="entry name" value="DNA/RNA_pol_sf"/>
</dbReference>
<accession>A0AAF0U2T2</accession>
<reference evidence="1" key="1">
    <citation type="submission" date="2023-08" db="EMBL/GenBank/DDBJ databases">
        <title>A de novo genome assembly of Solanum verrucosum Schlechtendal, a Mexican diploid species geographically isolated from the other diploid A-genome species in potato relatives.</title>
        <authorList>
            <person name="Hosaka K."/>
        </authorList>
    </citation>
    <scope>NUCLEOTIDE SEQUENCE</scope>
    <source>
        <tissue evidence="1">Young leaves</tissue>
    </source>
</reference>
<protein>
    <submittedName>
        <fullName evidence="1">Uncharacterized protein</fullName>
    </submittedName>
</protein>
<evidence type="ECO:0000313" key="1">
    <source>
        <dbReference type="EMBL" id="WMV38196.1"/>
    </source>
</evidence>
<sequence>MDRFSPHHAVLDCYAKTMTLEMPFEWISASGSYPRKLITFIQAQRLVDRGCLFYLVFIQDTSVEPPPMDFVPVVREFSNVFPTDLPSVPPTRDIDFSIDLEMGTKPISIPFYLMTLTELKKLKDQLQDLLNNKFIRPRISL</sequence>
<dbReference type="SUPFAM" id="SSF56672">
    <property type="entry name" value="DNA/RNA polymerases"/>
    <property type="match status" value="1"/>
</dbReference>